<comment type="caution">
    <text evidence="2">The sequence shown here is derived from an EMBL/GenBank/DDBJ whole genome shotgun (WGS) entry which is preliminary data.</text>
</comment>
<evidence type="ECO:0000256" key="1">
    <source>
        <dbReference type="SAM" id="Phobius"/>
    </source>
</evidence>
<gene>
    <name evidence="2" type="ORF">PCOR1329_LOCUS60686</name>
</gene>
<keyword evidence="1" id="KW-1133">Transmembrane helix</keyword>
<keyword evidence="3" id="KW-1185">Reference proteome</keyword>
<organism evidence="2 3">
    <name type="scientific">Prorocentrum cordatum</name>
    <dbReference type="NCBI Taxonomy" id="2364126"/>
    <lineage>
        <taxon>Eukaryota</taxon>
        <taxon>Sar</taxon>
        <taxon>Alveolata</taxon>
        <taxon>Dinophyceae</taxon>
        <taxon>Prorocentrales</taxon>
        <taxon>Prorocentraceae</taxon>
        <taxon>Prorocentrum</taxon>
    </lineage>
</organism>
<feature type="transmembrane region" description="Helical" evidence="1">
    <location>
        <begin position="31"/>
        <end position="49"/>
    </location>
</feature>
<feature type="transmembrane region" description="Helical" evidence="1">
    <location>
        <begin position="69"/>
        <end position="90"/>
    </location>
</feature>
<dbReference type="Proteomes" id="UP001189429">
    <property type="component" value="Unassembled WGS sequence"/>
</dbReference>
<name>A0ABN9VVI8_9DINO</name>
<accession>A0ABN9VVI8</accession>
<dbReference type="EMBL" id="CAUYUJ010017611">
    <property type="protein sequence ID" value="CAK0876253.1"/>
    <property type="molecule type" value="Genomic_DNA"/>
</dbReference>
<evidence type="ECO:0000313" key="3">
    <source>
        <dbReference type="Proteomes" id="UP001189429"/>
    </source>
</evidence>
<sequence>MLLVLGIETMMGELPMWSANPSPKTCTNVQGTLGMATVLLMTFLVFVWTATRGAAGTVWKWTTPLDVTLAPAIVLVALPLVGFLSASFGYSPI</sequence>
<evidence type="ECO:0000313" key="2">
    <source>
        <dbReference type="EMBL" id="CAK0876253.1"/>
    </source>
</evidence>
<keyword evidence="1" id="KW-0472">Membrane</keyword>
<protein>
    <submittedName>
        <fullName evidence="2">Uncharacterized protein</fullName>
    </submittedName>
</protein>
<keyword evidence="1" id="KW-0812">Transmembrane</keyword>
<reference evidence="2" key="1">
    <citation type="submission" date="2023-10" db="EMBL/GenBank/DDBJ databases">
        <authorList>
            <person name="Chen Y."/>
            <person name="Shah S."/>
            <person name="Dougan E. K."/>
            <person name="Thang M."/>
            <person name="Chan C."/>
        </authorList>
    </citation>
    <scope>NUCLEOTIDE SEQUENCE [LARGE SCALE GENOMIC DNA]</scope>
</reference>
<proteinExistence type="predicted"/>